<dbReference type="EMBL" id="CP015225">
    <property type="protein sequence ID" value="AMZ73558.1"/>
    <property type="molecule type" value="Genomic_DNA"/>
</dbReference>
<feature type="domain" description="Dermonecrotic toxin N-terminal" evidence="2">
    <location>
        <begin position="575"/>
        <end position="855"/>
    </location>
</feature>
<proteinExistence type="predicted"/>
<accession>A0A160A3L8</accession>
<dbReference type="Pfam" id="PF20178">
    <property type="entry name" value="ToxA_N"/>
    <property type="match status" value="1"/>
</dbReference>
<dbReference type="InterPro" id="IPR046673">
    <property type="entry name" value="ToxA_N"/>
</dbReference>
<reference evidence="4" key="1">
    <citation type="submission" date="2016-04" db="EMBL/GenBank/DDBJ databases">
        <authorList>
            <person name="Ray J."/>
            <person name="Price M."/>
            <person name="Deutschbauer A."/>
        </authorList>
    </citation>
    <scope>NUCLEOTIDE SEQUENCE [LARGE SCALE GENOMIC DNA]</scope>
    <source>
        <strain evidence="4">FW300-N2E2</strain>
    </source>
</reference>
<gene>
    <name evidence="3" type="ORF">TK06_21480</name>
</gene>
<dbReference type="CDD" id="cd22744">
    <property type="entry name" value="OTU"/>
    <property type="match status" value="1"/>
</dbReference>
<evidence type="ECO:0000259" key="2">
    <source>
        <dbReference type="Pfam" id="PF20178"/>
    </source>
</evidence>
<dbReference type="RefSeq" id="WP_063323725.1">
    <property type="nucleotide sequence ID" value="NZ_CP015225.1"/>
</dbReference>
<dbReference type="Gene3D" id="3.90.70.80">
    <property type="match status" value="1"/>
</dbReference>
<sequence>MPVFSEHEPSAPSPLPAARLKPISLLANGVRFQPHVFADQWLGQWGLTGDAQVNVTYQEVETIDSAAVTQSTSVPLRDAVTQGFLIAHQSRGSSSGHSPREGWIYPHISHMSLDFTALRVNGKALAPDVLQQLRAGIAPGYQGIGQPVMTEVDAQGNLLGAREKEQARQLALLDTNQVKLARLFAALPTFDSVLKSLLASRIKAKIPQKKFRGSLLQDIDPDHWYVNHFTVDATGSRSLTSSQRFSDVMLDCLVTDTPPTYAVGSVGFFSRPDSVEEADSVFASPLDTKTAATLEAVFYIAQPTGNEELKQQWRDDLTRFRNSSGADVLDTPTPASTTHAALAHLLSRRFLHFFDLYRIDRDPGTQSSPDARTRQAEEDRLLDLITTHPSMADRNRLLRAPIPHVYAVMLDMGTAAPKKWPAAMVIKRTDQPYLFLYSLEGGIKRFSSVQDLINKVSPIYEGQKRAIRDIASELSGSVFEVAADDLLQIQSTALERYLNAPGNETVALTAFALNVEDALDLPMLSLAGPLAVRQEILVENSRGDFYKTATRTEKSTYRSLETQVLEAAYQLGSSDIQTLLQFTRQKVKEYLQKTVHPGIDPDPDQSLVTFFYGQRANPRQSRSTSLTQLLLDNLRPAQYPNGMREVLSVYLVDEDGQRIRNPANGYFITLTGRELARMVTSIDAGGSYQAMLKEEMNKPDYKKTWQTAYLANLKFKGYEASLKGDEVFKASLIDKAFNPPKPAKKLALWLDAVLRSPSAARRAPVMGRAVHVYGLLLGGSMAAGGQQARQSNATSIDGALIFSDQAGPDIKGTVGVYFPDAPEGEDFHEFADLSDGIAQLLPREDWQEYFRARISTSNPVEIKRTLGQQGGRPLIRGALITGDLFEALHRAHVYFHSAHADHRSNSNRDVRHQTYGRFGQMVIEIVLELAGLFLAPGIQMLKSAIKTGLLIFRTGAIPLNLRTLALVHTIANHGGWRLSAGVAVPTRSQSFFRAVTARQSPEEALTGLPLDSAIYGRYAVADTSVIQGLAADARGFYRATVSDVATGRVTARPVYVRQPDGTVFRVHDATKLNATDAILVDPITGLSLRSSGVMRSTVARTSDGEWRAVGFGRGGGKRPGDLNPQPGPSKPKKAAISSTALSSLVRTPGRWNNQLMDLVPSIMTRLRSWPQNRSLLILNEQTPEHVWSVRFTPGQDETIYPASNHPDRTDTDVVLSRPTQDHYSLVLGEEVVEIPADGDCFFNAVTRGLNEGQAQETFSMQGLRNEVADYIDQHPQIEQYVAPPPTGTQEALFENASSLDNLLGSAAVLDLTRIVYGAPNPHRLFQPTLRYLELHANSSVRTAITANPASRLPTEILQQVGRLLSQRPPAKLVASVYAPYSGEERQTMQQLFEDLLVGPVEPELIQKLLDDQFLLITPDVAHILLEYGVTARQLVNHHPNNSSAYILYDEALHGHLDEDQIEALLDGAYLVNSDDLDDAKSLLVADAGKYVDDTSELFDHFIYTDRADRTVNLFKTALGRFPVLLRRANFLFRSPIIAHNLGGLLRVGEVARWLRNPALSDRRFQLLAEYASTRYSELQRTESIDVDWMQLFDDRNLHNIVMHQEELADFLEFLGGAWGNIMDNDIPAVAKLFSFAGQPPSNARVALLFETPNLWSSLQKLRKDYASQIWADLIGPHFSDATIRKTLAEPRALNSELHLALALRGSLAPEEFRANQIIQRLLSIGQRRAQQYLYNFDFPTDRLGHSRLDFAVYVESHLAIPDWAWQYARRGVTPESLKKIGEVKPKPE</sequence>
<evidence type="ECO:0000313" key="4">
    <source>
        <dbReference type="Proteomes" id="UP000076083"/>
    </source>
</evidence>
<reference evidence="3 4" key="2">
    <citation type="journal article" date="2018" name="Nature">
        <title>Mutant phenotypes for thousands of bacterial genes of unknown function.</title>
        <authorList>
            <person name="Price M.N."/>
            <person name="Wetmore K.M."/>
            <person name="Waters R.J."/>
            <person name="Callaghan M."/>
            <person name="Ray J."/>
            <person name="Liu H."/>
            <person name="Kuehl J.V."/>
            <person name="Melnyk R.A."/>
            <person name="Lamson J.S."/>
            <person name="Suh Y."/>
            <person name="Carlson H.K."/>
            <person name="Esquivel Z."/>
            <person name="Sadeeshkumar H."/>
            <person name="Chakraborty R."/>
            <person name="Zane G.M."/>
            <person name="Rubin B.E."/>
            <person name="Wall J.D."/>
            <person name="Visel A."/>
            <person name="Bristow J."/>
            <person name="Blow M.J."/>
            <person name="Arkin A.P."/>
            <person name="Deutschbauer A.M."/>
        </authorList>
    </citation>
    <scope>NUCLEOTIDE SEQUENCE [LARGE SCALE GENOMIC DNA]</scope>
    <source>
        <strain evidence="3 4">FW300-N2E2</strain>
    </source>
</reference>
<evidence type="ECO:0000256" key="1">
    <source>
        <dbReference type="SAM" id="MobiDB-lite"/>
    </source>
</evidence>
<name>A0A160A3L8_PSEFL</name>
<dbReference type="Proteomes" id="UP000076083">
    <property type="component" value="Chromosome"/>
</dbReference>
<organism evidence="3 4">
    <name type="scientific">Pseudomonas fluorescens</name>
    <dbReference type="NCBI Taxonomy" id="294"/>
    <lineage>
        <taxon>Bacteria</taxon>
        <taxon>Pseudomonadati</taxon>
        <taxon>Pseudomonadota</taxon>
        <taxon>Gammaproteobacteria</taxon>
        <taxon>Pseudomonadales</taxon>
        <taxon>Pseudomonadaceae</taxon>
        <taxon>Pseudomonas</taxon>
    </lineage>
</organism>
<feature type="region of interest" description="Disordered" evidence="1">
    <location>
        <begin position="1107"/>
        <end position="1139"/>
    </location>
</feature>
<protein>
    <recommendedName>
        <fullName evidence="2">Dermonecrotic toxin N-terminal domain-containing protein</fullName>
    </recommendedName>
</protein>
<evidence type="ECO:0000313" key="3">
    <source>
        <dbReference type="EMBL" id="AMZ73558.1"/>
    </source>
</evidence>